<gene>
    <name evidence="1" type="ORF">C5F51_14915</name>
</gene>
<dbReference type="Proteomes" id="UP000238356">
    <property type="component" value="Unassembled WGS sequence"/>
</dbReference>
<keyword evidence="2" id="KW-1185">Reference proteome</keyword>
<sequence>MTGPRASWYEDEAGPLVRSYALTRGRTRSPRADLDMITLVLAVDTTADLRRREPEYRDIMRLCQAPQSVAEVSAALCLPLMVTKILLSDLLADGHLICRSVSPVTDTGVHNLDLLRTVLDGIRNL</sequence>
<dbReference type="PANTHER" id="PTHR36221">
    <property type="entry name" value="DUF742 DOMAIN-CONTAINING PROTEIN"/>
    <property type="match status" value="1"/>
</dbReference>
<evidence type="ECO:0000313" key="2">
    <source>
        <dbReference type="Proteomes" id="UP000238356"/>
    </source>
</evidence>
<comment type="caution">
    <text evidence="1">The sequence shown here is derived from an EMBL/GenBank/DDBJ whole genome shotgun (WGS) entry which is preliminary data.</text>
</comment>
<accession>A0A2S6A6H2</accession>
<dbReference type="PANTHER" id="PTHR36221:SF1">
    <property type="entry name" value="DUF742 DOMAIN-CONTAINING PROTEIN"/>
    <property type="match status" value="1"/>
</dbReference>
<evidence type="ECO:0000313" key="1">
    <source>
        <dbReference type="EMBL" id="PPJ28117.1"/>
    </source>
</evidence>
<dbReference type="RefSeq" id="WP_063009615.1">
    <property type="nucleotide sequence ID" value="NZ_JAHUVX010000007.1"/>
</dbReference>
<dbReference type="AlphaFoldDB" id="A0A2S6A6H2"/>
<dbReference type="GeneID" id="66723432"/>
<organism evidence="1 2">
    <name type="scientific">Nocardia nova</name>
    <dbReference type="NCBI Taxonomy" id="37330"/>
    <lineage>
        <taxon>Bacteria</taxon>
        <taxon>Bacillati</taxon>
        <taxon>Actinomycetota</taxon>
        <taxon>Actinomycetes</taxon>
        <taxon>Mycobacteriales</taxon>
        <taxon>Nocardiaceae</taxon>
        <taxon>Nocardia</taxon>
    </lineage>
</organism>
<dbReference type="EMBL" id="PSZD01000008">
    <property type="protein sequence ID" value="PPJ28117.1"/>
    <property type="molecule type" value="Genomic_DNA"/>
</dbReference>
<reference evidence="1 2" key="1">
    <citation type="submission" date="2018-02" db="EMBL/GenBank/DDBJ databases">
        <title>8 Nocardia nova and 1 Nocardia cyriacigeorgica strain used for evolution to TMP-SMX.</title>
        <authorList>
            <person name="Mehta H."/>
            <person name="Weng J."/>
            <person name="Shamoo Y."/>
        </authorList>
    </citation>
    <scope>NUCLEOTIDE SEQUENCE [LARGE SCALE GENOMIC DNA]</scope>
    <source>
        <strain evidence="1 2">BAA2227</strain>
    </source>
</reference>
<name>A0A2S6A6H2_9NOCA</name>
<dbReference type="InterPro" id="IPR007995">
    <property type="entry name" value="DUF742"/>
</dbReference>
<dbReference type="Pfam" id="PF05331">
    <property type="entry name" value="DUF742"/>
    <property type="match status" value="1"/>
</dbReference>
<proteinExistence type="predicted"/>
<protein>
    <submittedName>
        <fullName evidence="1">DUF742 domain-containing protein</fullName>
    </submittedName>
</protein>